<reference evidence="5 6" key="1">
    <citation type="submission" date="2019-06" db="EMBL/GenBank/DDBJ databases">
        <title>Sequencing the genomes of 1000 actinobacteria strains.</title>
        <authorList>
            <person name="Klenk H.-P."/>
        </authorList>
    </citation>
    <scope>NUCLEOTIDE SEQUENCE [LARGE SCALE GENOMIC DNA]</scope>
    <source>
        <strain evidence="5 6">DSM 25218</strain>
    </source>
</reference>
<dbReference type="PROSITE" id="PS51118">
    <property type="entry name" value="HTH_HXLR"/>
    <property type="match status" value="1"/>
</dbReference>
<dbReference type="Pfam" id="PF01638">
    <property type="entry name" value="HxlR"/>
    <property type="match status" value="1"/>
</dbReference>
<dbReference type="PANTHER" id="PTHR33204:SF37">
    <property type="entry name" value="HTH-TYPE TRANSCRIPTIONAL REGULATOR YODB"/>
    <property type="match status" value="1"/>
</dbReference>
<dbReference type="OrthoDB" id="9800966at2"/>
<dbReference type="Gene3D" id="1.10.10.10">
    <property type="entry name" value="Winged helix-like DNA-binding domain superfamily/Winged helix DNA-binding domain"/>
    <property type="match status" value="1"/>
</dbReference>
<dbReference type="GO" id="GO:0003677">
    <property type="term" value="F:DNA binding"/>
    <property type="evidence" value="ECO:0007669"/>
    <property type="project" value="UniProtKB-KW"/>
</dbReference>
<protein>
    <submittedName>
        <fullName evidence="5">HxlR family transcriptional regulator</fullName>
    </submittedName>
</protein>
<sequence>MQVDESSCAAFQRTLERVGQRWSGAILFAAVGGARRFGEYRRAVEGISDRMLALRLKELERDGFIVREVIPSTPVQVLYRPTPAGAELIAALQPLEEWGNTHLPELVERETNAGR</sequence>
<organism evidence="5 6">
    <name type="scientific">Nocardioides albertanoniae</name>
    <dbReference type="NCBI Taxonomy" id="1175486"/>
    <lineage>
        <taxon>Bacteria</taxon>
        <taxon>Bacillati</taxon>
        <taxon>Actinomycetota</taxon>
        <taxon>Actinomycetes</taxon>
        <taxon>Propionibacteriales</taxon>
        <taxon>Nocardioidaceae</taxon>
        <taxon>Nocardioides</taxon>
    </lineage>
</organism>
<keyword evidence="6" id="KW-1185">Reference proteome</keyword>
<dbReference type="AlphaFoldDB" id="A0A543A7S4"/>
<dbReference type="InterPro" id="IPR036390">
    <property type="entry name" value="WH_DNA-bd_sf"/>
</dbReference>
<dbReference type="InterPro" id="IPR036388">
    <property type="entry name" value="WH-like_DNA-bd_sf"/>
</dbReference>
<keyword evidence="1" id="KW-0805">Transcription regulation</keyword>
<evidence type="ECO:0000256" key="2">
    <source>
        <dbReference type="ARBA" id="ARBA00023125"/>
    </source>
</evidence>
<gene>
    <name evidence="5" type="ORF">FB381_2541</name>
</gene>
<proteinExistence type="predicted"/>
<dbReference type="EMBL" id="VFOV01000001">
    <property type="protein sequence ID" value="TQL68645.1"/>
    <property type="molecule type" value="Genomic_DNA"/>
</dbReference>
<evidence type="ECO:0000259" key="4">
    <source>
        <dbReference type="PROSITE" id="PS51118"/>
    </source>
</evidence>
<evidence type="ECO:0000313" key="5">
    <source>
        <dbReference type="EMBL" id="TQL68645.1"/>
    </source>
</evidence>
<evidence type="ECO:0000256" key="1">
    <source>
        <dbReference type="ARBA" id="ARBA00023015"/>
    </source>
</evidence>
<name>A0A543A7S4_9ACTN</name>
<dbReference type="Proteomes" id="UP000320209">
    <property type="component" value="Unassembled WGS sequence"/>
</dbReference>
<dbReference type="PANTHER" id="PTHR33204">
    <property type="entry name" value="TRANSCRIPTIONAL REGULATOR, MARR FAMILY"/>
    <property type="match status" value="1"/>
</dbReference>
<dbReference type="SUPFAM" id="SSF46785">
    <property type="entry name" value="Winged helix' DNA-binding domain"/>
    <property type="match status" value="1"/>
</dbReference>
<accession>A0A543A7S4</accession>
<keyword evidence="2" id="KW-0238">DNA-binding</keyword>
<evidence type="ECO:0000313" key="6">
    <source>
        <dbReference type="Proteomes" id="UP000320209"/>
    </source>
</evidence>
<feature type="domain" description="HTH hxlR-type" evidence="4">
    <location>
        <begin position="8"/>
        <end position="107"/>
    </location>
</feature>
<dbReference type="InterPro" id="IPR002577">
    <property type="entry name" value="HTH_HxlR"/>
</dbReference>
<evidence type="ECO:0000256" key="3">
    <source>
        <dbReference type="ARBA" id="ARBA00023163"/>
    </source>
</evidence>
<keyword evidence="3" id="KW-0804">Transcription</keyword>
<comment type="caution">
    <text evidence="5">The sequence shown here is derived from an EMBL/GenBank/DDBJ whole genome shotgun (WGS) entry which is preliminary data.</text>
</comment>